<keyword evidence="6" id="KW-1185">Reference proteome</keyword>
<comment type="caution">
    <text evidence="5">The sequence shown here is derived from an EMBL/GenBank/DDBJ whole genome shotgun (WGS) entry which is preliminary data.</text>
</comment>
<dbReference type="Gene3D" id="1.10.10.10">
    <property type="entry name" value="Winged helix-like DNA-binding domain superfamily/Winged helix DNA-binding domain"/>
    <property type="match status" value="1"/>
</dbReference>
<evidence type="ECO:0000256" key="3">
    <source>
        <dbReference type="ARBA" id="ARBA00023163"/>
    </source>
</evidence>
<dbReference type="InterPro" id="IPR036388">
    <property type="entry name" value="WH-like_DNA-bd_sf"/>
</dbReference>
<evidence type="ECO:0000256" key="2">
    <source>
        <dbReference type="ARBA" id="ARBA00023125"/>
    </source>
</evidence>
<keyword evidence="3" id="KW-0804">Transcription</keyword>
<dbReference type="SMART" id="SM00347">
    <property type="entry name" value="HTH_MARR"/>
    <property type="match status" value="1"/>
</dbReference>
<dbReference type="SUPFAM" id="SSF46785">
    <property type="entry name" value="Winged helix' DNA-binding domain"/>
    <property type="match status" value="1"/>
</dbReference>
<evidence type="ECO:0000259" key="4">
    <source>
        <dbReference type="PROSITE" id="PS50995"/>
    </source>
</evidence>
<dbReference type="PROSITE" id="PS50995">
    <property type="entry name" value="HTH_MARR_2"/>
    <property type="match status" value="1"/>
</dbReference>
<dbReference type="PROSITE" id="PS01117">
    <property type="entry name" value="HTH_MARR_1"/>
    <property type="match status" value="1"/>
</dbReference>
<evidence type="ECO:0000313" key="6">
    <source>
        <dbReference type="Proteomes" id="UP000664288"/>
    </source>
</evidence>
<keyword evidence="2" id="KW-0238">DNA-binding</keyword>
<dbReference type="InterPro" id="IPR023187">
    <property type="entry name" value="Tscrpt_reg_MarR-type_CS"/>
</dbReference>
<dbReference type="InterPro" id="IPR036390">
    <property type="entry name" value="WH_DNA-bd_sf"/>
</dbReference>
<dbReference type="Proteomes" id="UP000664288">
    <property type="component" value="Unassembled WGS sequence"/>
</dbReference>
<protein>
    <submittedName>
        <fullName evidence="5">MarR family transcriptional regulator</fullName>
    </submittedName>
</protein>
<keyword evidence="1" id="KW-0805">Transcription regulation</keyword>
<dbReference type="PANTHER" id="PTHR33164">
    <property type="entry name" value="TRANSCRIPTIONAL REGULATOR, MARR FAMILY"/>
    <property type="match status" value="1"/>
</dbReference>
<dbReference type="PANTHER" id="PTHR33164:SF43">
    <property type="entry name" value="HTH-TYPE TRANSCRIPTIONAL REPRESSOR YETL"/>
    <property type="match status" value="1"/>
</dbReference>
<dbReference type="Pfam" id="PF12802">
    <property type="entry name" value="MarR_2"/>
    <property type="match status" value="1"/>
</dbReference>
<proteinExistence type="predicted"/>
<gene>
    <name evidence="5" type="ORF">J1C47_01170</name>
</gene>
<sequence>MSVTRPSPREPVDAESKVGEDLSNHRVELRLWLRLLTCANLIEAEIRRRLRETFDTTLPRFDLMAQLERAPDGILLGELSRRMMVSNGNVTGLVERLVQEGLIERQVSERDRRAALVRLTARGAETFAAMARAHSDWVAELLAGLPIEDQKALWSRLGDLKLSVRGAISPGGPDGVLTDTIEAETKP</sequence>
<reference evidence="5 6" key="1">
    <citation type="submission" date="2021-03" db="EMBL/GenBank/DDBJ databases">
        <title>Whole genome sequence of Jiella sp. MQZ13P-4.</title>
        <authorList>
            <person name="Tuo L."/>
        </authorList>
    </citation>
    <scope>NUCLEOTIDE SEQUENCE [LARGE SCALE GENOMIC DNA]</scope>
    <source>
        <strain evidence="5 6">MQZ13P-4</strain>
    </source>
</reference>
<organism evidence="5 6">
    <name type="scientific">Jiella sonneratiae</name>
    <dbReference type="NCBI Taxonomy" id="2816856"/>
    <lineage>
        <taxon>Bacteria</taxon>
        <taxon>Pseudomonadati</taxon>
        <taxon>Pseudomonadota</taxon>
        <taxon>Alphaproteobacteria</taxon>
        <taxon>Hyphomicrobiales</taxon>
        <taxon>Aurantimonadaceae</taxon>
        <taxon>Jiella</taxon>
    </lineage>
</organism>
<evidence type="ECO:0000256" key="1">
    <source>
        <dbReference type="ARBA" id="ARBA00023015"/>
    </source>
</evidence>
<feature type="domain" description="HTH marR-type" evidence="4">
    <location>
        <begin position="28"/>
        <end position="162"/>
    </location>
</feature>
<dbReference type="InterPro" id="IPR039422">
    <property type="entry name" value="MarR/SlyA-like"/>
</dbReference>
<dbReference type="EMBL" id="JAFMPY010000001">
    <property type="protein sequence ID" value="MBO0902238.1"/>
    <property type="molecule type" value="Genomic_DNA"/>
</dbReference>
<accession>A0ABS3IXV6</accession>
<dbReference type="PRINTS" id="PR00598">
    <property type="entry name" value="HTHMARR"/>
</dbReference>
<dbReference type="InterPro" id="IPR000835">
    <property type="entry name" value="HTH_MarR-typ"/>
</dbReference>
<name>A0ABS3IXV6_9HYPH</name>
<evidence type="ECO:0000313" key="5">
    <source>
        <dbReference type="EMBL" id="MBO0902238.1"/>
    </source>
</evidence>